<dbReference type="AlphaFoldDB" id="A0A502E2A0"/>
<reference evidence="1 2" key="1">
    <citation type="journal article" date="2019" name="Environ. Microbiol.">
        <title>Species interactions and distinct microbial communities in high Arctic permafrost affected cryosols are associated with the CH4 and CO2 gas fluxes.</title>
        <authorList>
            <person name="Altshuler I."/>
            <person name="Hamel J."/>
            <person name="Turney S."/>
            <person name="Magnuson E."/>
            <person name="Levesque R."/>
            <person name="Greer C."/>
            <person name="Whyte L.G."/>
        </authorList>
    </citation>
    <scope>NUCLEOTIDE SEQUENCE [LARGE SCALE GENOMIC DNA]</scope>
    <source>
        <strain evidence="1 2">42</strain>
    </source>
</reference>
<name>A0A502E2A0_9FLAO</name>
<dbReference type="EMBL" id="RCZH01000027">
    <property type="protein sequence ID" value="TPG31815.1"/>
    <property type="molecule type" value="Genomic_DNA"/>
</dbReference>
<evidence type="ECO:0000313" key="2">
    <source>
        <dbReference type="Proteomes" id="UP000319700"/>
    </source>
</evidence>
<dbReference type="Proteomes" id="UP000319700">
    <property type="component" value="Unassembled WGS sequence"/>
</dbReference>
<keyword evidence="2" id="KW-1185">Reference proteome</keyword>
<proteinExistence type="predicted"/>
<protein>
    <submittedName>
        <fullName evidence="1">Uncharacterized protein</fullName>
    </submittedName>
</protein>
<gene>
    <name evidence="1" type="ORF">EAH81_26320</name>
</gene>
<comment type="caution">
    <text evidence="1">The sequence shown here is derived from an EMBL/GenBank/DDBJ whole genome shotgun (WGS) entry which is preliminary data.</text>
</comment>
<sequence>MQMMCRYFEAKSKYDDLYVIEFETSKIINSIIEKEDDNIVGIEKILDFLAIVEKSNHAGGSHWQDYEIHVLAIVKINRLSINKAI</sequence>
<organism evidence="1 2">
    <name type="scientific">Flavobacterium pectinovorum</name>
    <dbReference type="NCBI Taxonomy" id="29533"/>
    <lineage>
        <taxon>Bacteria</taxon>
        <taxon>Pseudomonadati</taxon>
        <taxon>Bacteroidota</taxon>
        <taxon>Flavobacteriia</taxon>
        <taxon>Flavobacteriales</taxon>
        <taxon>Flavobacteriaceae</taxon>
        <taxon>Flavobacterium</taxon>
    </lineage>
</organism>
<accession>A0A502E2A0</accession>
<evidence type="ECO:0000313" key="1">
    <source>
        <dbReference type="EMBL" id="TPG31815.1"/>
    </source>
</evidence>